<protein>
    <submittedName>
        <fullName evidence="2">Uncharacterized protein</fullName>
    </submittedName>
</protein>
<proteinExistence type="predicted"/>
<evidence type="ECO:0000313" key="3">
    <source>
        <dbReference type="Proteomes" id="UP000682733"/>
    </source>
</evidence>
<evidence type="ECO:0000313" key="2">
    <source>
        <dbReference type="EMBL" id="CAF3766944.1"/>
    </source>
</evidence>
<sequence>MAACGAPSRSYDGKTAFDMKGKRYDASKLIEGDISVNNGNYVLVLSISGCAHCQEYLYGDTFPDPLKPPKNYLGAYGQIFEGKNDALSRKLVFLLLE</sequence>
<comment type="caution">
    <text evidence="2">The sequence shown here is derived from an EMBL/GenBank/DDBJ whole genome shotgun (WGS) entry which is preliminary data.</text>
</comment>
<dbReference type="Proteomes" id="UP000677228">
    <property type="component" value="Unassembled WGS sequence"/>
</dbReference>
<dbReference type="EMBL" id="CAJNOK010006221">
    <property type="protein sequence ID" value="CAF0997296.1"/>
    <property type="molecule type" value="Genomic_DNA"/>
</dbReference>
<gene>
    <name evidence="1" type="ORF">OVA965_LOCUS14380</name>
    <name evidence="2" type="ORF">TMI583_LOCUS14382</name>
</gene>
<reference evidence="2" key="1">
    <citation type="submission" date="2021-02" db="EMBL/GenBank/DDBJ databases">
        <authorList>
            <person name="Nowell W R."/>
        </authorList>
    </citation>
    <scope>NUCLEOTIDE SEQUENCE</scope>
</reference>
<dbReference type="Proteomes" id="UP000682733">
    <property type="component" value="Unassembled WGS sequence"/>
</dbReference>
<dbReference type="EMBL" id="CAJOBA010006228">
    <property type="protein sequence ID" value="CAF3766944.1"/>
    <property type="molecule type" value="Genomic_DNA"/>
</dbReference>
<name>A0A8S2IR25_9BILA</name>
<evidence type="ECO:0000313" key="1">
    <source>
        <dbReference type="EMBL" id="CAF0997296.1"/>
    </source>
</evidence>
<accession>A0A8S2IR25</accession>
<dbReference type="AlphaFoldDB" id="A0A8S2IR25"/>
<dbReference type="InterPro" id="IPR049194">
    <property type="entry name" value="DUF6856"/>
</dbReference>
<dbReference type="Pfam" id="PF21637">
    <property type="entry name" value="DUF6856"/>
    <property type="match status" value="1"/>
</dbReference>
<organism evidence="2 3">
    <name type="scientific">Didymodactylos carnosus</name>
    <dbReference type="NCBI Taxonomy" id="1234261"/>
    <lineage>
        <taxon>Eukaryota</taxon>
        <taxon>Metazoa</taxon>
        <taxon>Spiralia</taxon>
        <taxon>Gnathifera</taxon>
        <taxon>Rotifera</taxon>
        <taxon>Eurotatoria</taxon>
        <taxon>Bdelloidea</taxon>
        <taxon>Philodinida</taxon>
        <taxon>Philodinidae</taxon>
        <taxon>Didymodactylos</taxon>
    </lineage>
</organism>